<evidence type="ECO:0000256" key="1">
    <source>
        <dbReference type="ARBA" id="ARBA00004167"/>
    </source>
</evidence>
<evidence type="ECO:0000256" key="7">
    <source>
        <dbReference type="ARBA" id="ARBA00023170"/>
    </source>
</evidence>
<keyword evidence="2" id="KW-0812">Transmembrane</keyword>
<dbReference type="InterPro" id="IPR051221">
    <property type="entry name" value="LDLR-related"/>
</dbReference>
<comment type="caution">
    <text evidence="11">The sequence shown here is derived from an EMBL/GenBank/DDBJ whole genome shotgun (WGS) entry which is preliminary data.</text>
</comment>
<dbReference type="PRINTS" id="PR00261">
    <property type="entry name" value="LDLRECEPTOR"/>
</dbReference>
<keyword evidence="12" id="KW-1185">Reference proteome</keyword>
<keyword evidence="4" id="KW-1133">Transmembrane helix</keyword>
<evidence type="ECO:0000256" key="2">
    <source>
        <dbReference type="ARBA" id="ARBA00022692"/>
    </source>
</evidence>
<comment type="caution">
    <text evidence="9">Lacks conserved residue(s) required for the propagation of feature annotation.</text>
</comment>
<gene>
    <name evidence="11" type="ORF">AV530_008435</name>
</gene>
<evidence type="ECO:0000313" key="12">
    <source>
        <dbReference type="Proteomes" id="UP000190648"/>
    </source>
</evidence>
<keyword evidence="7" id="KW-0675">Receptor</keyword>
<dbReference type="GO" id="GO:0005041">
    <property type="term" value="F:low-density lipoprotein particle receptor activity"/>
    <property type="evidence" value="ECO:0007669"/>
    <property type="project" value="TreeGrafter"/>
</dbReference>
<dbReference type="STRING" id="372326.A0A1V4JCG6"/>
<dbReference type="GO" id="GO:0043235">
    <property type="term" value="C:receptor complex"/>
    <property type="evidence" value="ECO:0007669"/>
    <property type="project" value="TreeGrafter"/>
</dbReference>
<name>A0A1V4JCG6_PATFA</name>
<keyword evidence="5" id="KW-0472">Membrane</keyword>
<proteinExistence type="predicted"/>
<dbReference type="CDD" id="cd00112">
    <property type="entry name" value="LDLa"/>
    <property type="match status" value="2"/>
</dbReference>
<dbReference type="PROSITE" id="PS01209">
    <property type="entry name" value="LDLRA_1"/>
    <property type="match status" value="2"/>
</dbReference>
<dbReference type="FunFam" id="4.10.400.10:FF:000020">
    <property type="entry name" value="LDL receptor related protein 1"/>
    <property type="match status" value="1"/>
</dbReference>
<evidence type="ECO:0000313" key="11">
    <source>
        <dbReference type="EMBL" id="OPJ69943.1"/>
    </source>
</evidence>
<evidence type="ECO:0000256" key="5">
    <source>
        <dbReference type="ARBA" id="ARBA00023136"/>
    </source>
</evidence>
<keyword evidence="6" id="KW-1015">Disulfide bond</keyword>
<dbReference type="InterPro" id="IPR023415">
    <property type="entry name" value="LDLR_class-A_CS"/>
</dbReference>
<dbReference type="SUPFAM" id="SSF57424">
    <property type="entry name" value="LDL receptor-like module"/>
    <property type="match status" value="2"/>
</dbReference>
<dbReference type="Pfam" id="PF00057">
    <property type="entry name" value="Ldl_recept_a"/>
    <property type="match status" value="2"/>
</dbReference>
<dbReference type="SMART" id="SM00192">
    <property type="entry name" value="LDLa"/>
    <property type="match status" value="2"/>
</dbReference>
<evidence type="ECO:0000256" key="10">
    <source>
        <dbReference type="SAM" id="MobiDB-lite"/>
    </source>
</evidence>
<dbReference type="EMBL" id="LSYS01007927">
    <property type="protein sequence ID" value="OPJ69943.1"/>
    <property type="molecule type" value="Genomic_DNA"/>
</dbReference>
<evidence type="ECO:0000256" key="6">
    <source>
        <dbReference type="ARBA" id="ARBA00023157"/>
    </source>
</evidence>
<feature type="compositionally biased region" description="Low complexity" evidence="10">
    <location>
        <begin position="1"/>
        <end position="11"/>
    </location>
</feature>
<dbReference type="PROSITE" id="PS50068">
    <property type="entry name" value="LDLRA_2"/>
    <property type="match status" value="2"/>
</dbReference>
<dbReference type="InterPro" id="IPR002172">
    <property type="entry name" value="LDrepeatLR_classA_rpt"/>
</dbReference>
<dbReference type="GO" id="GO:0005886">
    <property type="term" value="C:plasma membrane"/>
    <property type="evidence" value="ECO:0007669"/>
    <property type="project" value="TreeGrafter"/>
</dbReference>
<feature type="region of interest" description="Disordered" evidence="10">
    <location>
        <begin position="1"/>
        <end position="34"/>
    </location>
</feature>
<evidence type="ECO:0000256" key="4">
    <source>
        <dbReference type="ARBA" id="ARBA00022989"/>
    </source>
</evidence>
<evidence type="ECO:0000256" key="3">
    <source>
        <dbReference type="ARBA" id="ARBA00022737"/>
    </source>
</evidence>
<dbReference type="FunFam" id="4.10.400.10:FF:000035">
    <property type="entry name" value="prolow-density lipoprotein receptor-related protein 1"/>
    <property type="match status" value="1"/>
</dbReference>
<dbReference type="PANTHER" id="PTHR22722:SF5">
    <property type="entry name" value="LOW-DENSITY LIPOPROTEIN RECEPTOR-RELATED PROTEIN 1B"/>
    <property type="match status" value="1"/>
</dbReference>
<keyword evidence="8" id="KW-0325">Glycoprotein</keyword>
<accession>A0A1V4JCG6</accession>
<sequence>MEAAAEPASPSSRRKRTGSVSSHLLPKEAPKTCSPKQFACKDQITCISKGWRCDGEKDCPDGSDESPDICPQSKVSRCQPNEHNCLGTELCIHMSKLCNGLHDCLDGSDEGPHCRGR</sequence>
<protein>
    <submittedName>
        <fullName evidence="11">Uncharacterized protein</fullName>
    </submittedName>
</protein>
<comment type="subcellular location">
    <subcellularLocation>
        <location evidence="1">Membrane</location>
        <topology evidence="1">Single-pass membrane protein</topology>
    </subcellularLocation>
</comment>
<dbReference type="AlphaFoldDB" id="A0A1V4JCG6"/>
<dbReference type="InterPro" id="IPR036055">
    <property type="entry name" value="LDL_receptor-like_sf"/>
</dbReference>
<dbReference type="Proteomes" id="UP000190648">
    <property type="component" value="Unassembled WGS sequence"/>
</dbReference>
<organism evidence="11 12">
    <name type="scientific">Patagioenas fasciata monilis</name>
    <dbReference type="NCBI Taxonomy" id="372326"/>
    <lineage>
        <taxon>Eukaryota</taxon>
        <taxon>Metazoa</taxon>
        <taxon>Chordata</taxon>
        <taxon>Craniata</taxon>
        <taxon>Vertebrata</taxon>
        <taxon>Euteleostomi</taxon>
        <taxon>Archelosauria</taxon>
        <taxon>Archosauria</taxon>
        <taxon>Dinosauria</taxon>
        <taxon>Saurischia</taxon>
        <taxon>Theropoda</taxon>
        <taxon>Coelurosauria</taxon>
        <taxon>Aves</taxon>
        <taxon>Neognathae</taxon>
        <taxon>Neoaves</taxon>
        <taxon>Columbimorphae</taxon>
        <taxon>Columbiformes</taxon>
        <taxon>Columbidae</taxon>
        <taxon>Patagioenas</taxon>
    </lineage>
</organism>
<dbReference type="PANTHER" id="PTHR22722">
    <property type="entry name" value="LOW-DENSITY LIPOPROTEIN RECEPTOR-RELATED PROTEIN 2-RELATED"/>
    <property type="match status" value="1"/>
</dbReference>
<keyword evidence="3" id="KW-0677">Repeat</keyword>
<reference evidence="11 12" key="1">
    <citation type="submission" date="2016-02" db="EMBL/GenBank/DDBJ databases">
        <title>Band-tailed pigeon sequencing and assembly.</title>
        <authorList>
            <person name="Soares A.E."/>
            <person name="Novak B.J."/>
            <person name="Rice E.S."/>
            <person name="O'Connell B."/>
            <person name="Chang D."/>
            <person name="Weber S."/>
            <person name="Shapiro B."/>
        </authorList>
    </citation>
    <scope>NUCLEOTIDE SEQUENCE [LARGE SCALE GENOMIC DNA]</scope>
    <source>
        <strain evidence="11">BTP2013</strain>
        <tissue evidence="11">Blood</tissue>
    </source>
</reference>
<dbReference type="Gene3D" id="4.10.400.10">
    <property type="entry name" value="Low-density Lipoprotein Receptor"/>
    <property type="match status" value="2"/>
</dbReference>
<dbReference type="OrthoDB" id="6141907at2759"/>
<evidence type="ECO:0000256" key="9">
    <source>
        <dbReference type="PROSITE-ProRule" id="PRU00124"/>
    </source>
</evidence>
<evidence type="ECO:0000256" key="8">
    <source>
        <dbReference type="ARBA" id="ARBA00023180"/>
    </source>
</evidence>